<evidence type="ECO:0000313" key="2">
    <source>
        <dbReference type="Proteomes" id="UP000040453"/>
    </source>
</evidence>
<organism evidence="1 2">
    <name type="scientific">Oceanobacillus oncorhynchi</name>
    <dbReference type="NCBI Taxonomy" id="545501"/>
    <lineage>
        <taxon>Bacteria</taxon>
        <taxon>Bacillati</taxon>
        <taxon>Bacillota</taxon>
        <taxon>Bacilli</taxon>
        <taxon>Bacillales</taxon>
        <taxon>Bacillaceae</taxon>
        <taxon>Oceanobacillus</taxon>
    </lineage>
</organism>
<dbReference type="Proteomes" id="UP000040453">
    <property type="component" value="Unassembled WGS sequence"/>
</dbReference>
<dbReference type="PANTHER" id="PTHR30348:SF13">
    <property type="entry name" value="UPF0759 PROTEIN YUNF"/>
    <property type="match status" value="1"/>
</dbReference>
<dbReference type="SUPFAM" id="SSF117396">
    <property type="entry name" value="TM1631-like"/>
    <property type="match status" value="1"/>
</dbReference>
<sequence>MIQIGLTGWGDHDSIYADDTKAHEKLQEYSSHFPAVELDSSFYAVQPIHNMEKWARETPENFQFIVKAYQGMTGHDREEKDNPFETKAEMFQAFRESIVPLQKAGKLGAVLFQFPPWFDCTHEHVQYLRYCKKEMKDIPVALEFRQQSWYEERFQQQTLQFMKQEGWIHTVADEPQAGEKSVPFVPVVTVKDKVIIRLHGRNVHGWNYSGNVNWRKVRYLYEYNEQELTTIAEEVKRLEKQCEEVIVLFNNNSGRHAAGNAKQLQQMLGIEFDGLASQQLGLF</sequence>
<dbReference type="Gene3D" id="3.20.20.410">
    <property type="entry name" value="Protein of unknown function UPF0759"/>
    <property type="match status" value="1"/>
</dbReference>
<dbReference type="EMBL" id="CDGG01000001">
    <property type="protein sequence ID" value="CEI82239.1"/>
    <property type="molecule type" value="Genomic_DNA"/>
</dbReference>
<evidence type="ECO:0008006" key="3">
    <source>
        <dbReference type="Google" id="ProtNLM"/>
    </source>
</evidence>
<accession>A0A0A1MRC5</accession>
<dbReference type="InterPro" id="IPR036520">
    <property type="entry name" value="UPF0759_sf"/>
</dbReference>
<gene>
    <name evidence="1" type="ORF">BN997_02098</name>
</gene>
<protein>
    <recommendedName>
        <fullName evidence="3">DUF72 domain-containing protein</fullName>
    </recommendedName>
</protein>
<dbReference type="STRING" id="545501.BN997_02098"/>
<dbReference type="InterPro" id="IPR002763">
    <property type="entry name" value="DUF72"/>
</dbReference>
<reference evidence="1 2" key="1">
    <citation type="submission" date="2014-11" db="EMBL/GenBank/DDBJ databases">
        <authorList>
            <person name="Urmite Genomes Urmite Genomes"/>
        </authorList>
    </citation>
    <scope>NUCLEOTIDE SEQUENCE [LARGE SCALE GENOMIC DNA]</scope>
    <source>
        <strain evidence="1 2">Oc5</strain>
    </source>
</reference>
<dbReference type="AlphaFoldDB" id="A0A0A1MRC5"/>
<proteinExistence type="predicted"/>
<dbReference type="RefSeq" id="WP_042531918.1">
    <property type="nucleotide sequence ID" value="NZ_CAXOIH010000015.1"/>
</dbReference>
<evidence type="ECO:0000313" key="1">
    <source>
        <dbReference type="EMBL" id="CEI82239.1"/>
    </source>
</evidence>
<dbReference type="Pfam" id="PF01904">
    <property type="entry name" value="DUF72"/>
    <property type="match status" value="1"/>
</dbReference>
<dbReference type="PANTHER" id="PTHR30348">
    <property type="entry name" value="UNCHARACTERIZED PROTEIN YECE"/>
    <property type="match status" value="1"/>
</dbReference>
<keyword evidence="2" id="KW-1185">Reference proteome</keyword>
<dbReference type="OrthoDB" id="9780310at2"/>
<name>A0A0A1MRC5_9BACI</name>